<dbReference type="STRING" id="985054.SAMN05444358_104180"/>
<evidence type="ECO:0000256" key="1">
    <source>
        <dbReference type="SAM" id="Coils"/>
    </source>
</evidence>
<proteinExistence type="predicted"/>
<sequence>MTRTGANRPNRRPRGGVLTVISLLMIGSAIIRIGLEAGPALARGAEPTTPPQVDANDQETGAANLQLLLTELRRREDELNRRENTILDRERALDIANEAIDSRLAMLQEAEEALRETVAIAEQAAESDLTQLTDVYQNMKPKDAAALFETMDAVFAAGFLSRMPPDTAANVMAGLSPEVAYTISVIMAGRNANAPRE</sequence>
<protein>
    <recommendedName>
        <fullName evidence="4">Flagellar motility protein MotE, a chaperone for MotC folding</fullName>
    </recommendedName>
</protein>
<feature type="coiled-coil region" evidence="1">
    <location>
        <begin position="62"/>
        <end position="127"/>
    </location>
</feature>
<organism evidence="2 3">
    <name type="scientific">Ruegeria halocynthiae</name>
    <dbReference type="NCBI Taxonomy" id="985054"/>
    <lineage>
        <taxon>Bacteria</taxon>
        <taxon>Pseudomonadati</taxon>
        <taxon>Pseudomonadota</taxon>
        <taxon>Alphaproteobacteria</taxon>
        <taxon>Rhodobacterales</taxon>
        <taxon>Roseobacteraceae</taxon>
        <taxon>Ruegeria</taxon>
    </lineage>
</organism>
<keyword evidence="3" id="KW-1185">Reference proteome</keyword>
<dbReference type="SUPFAM" id="SSF158791">
    <property type="entry name" value="MgtE N-terminal domain-like"/>
    <property type="match status" value="1"/>
</dbReference>
<evidence type="ECO:0008006" key="4">
    <source>
        <dbReference type="Google" id="ProtNLM"/>
    </source>
</evidence>
<dbReference type="RefSeq" id="WP_074737296.1">
    <property type="nucleotide sequence ID" value="NZ_FNNP01000004.1"/>
</dbReference>
<gene>
    <name evidence="2" type="ORF">SAMN05444358_104180</name>
</gene>
<evidence type="ECO:0000313" key="3">
    <source>
        <dbReference type="Proteomes" id="UP000183400"/>
    </source>
</evidence>
<dbReference type="Gene3D" id="1.25.60.10">
    <property type="entry name" value="MgtE N-terminal domain-like"/>
    <property type="match status" value="1"/>
</dbReference>
<name>A0A1H3AK44_9RHOB</name>
<evidence type="ECO:0000313" key="2">
    <source>
        <dbReference type="EMBL" id="SDX29189.1"/>
    </source>
</evidence>
<reference evidence="3" key="1">
    <citation type="submission" date="2016-10" db="EMBL/GenBank/DDBJ databases">
        <authorList>
            <person name="Varghese N."/>
            <person name="Submissions S."/>
        </authorList>
    </citation>
    <scope>NUCLEOTIDE SEQUENCE [LARGE SCALE GENOMIC DNA]</scope>
    <source>
        <strain evidence="3">DSM 27839</strain>
    </source>
</reference>
<accession>A0A1H3AK44</accession>
<dbReference type="Proteomes" id="UP000183400">
    <property type="component" value="Unassembled WGS sequence"/>
</dbReference>
<dbReference type="EMBL" id="FNNP01000004">
    <property type="protein sequence ID" value="SDX29189.1"/>
    <property type="molecule type" value="Genomic_DNA"/>
</dbReference>
<dbReference type="OrthoDB" id="9791432at2"/>
<keyword evidence="1" id="KW-0175">Coiled coil</keyword>
<dbReference type="InterPro" id="IPR038076">
    <property type="entry name" value="MgtE_N_sf"/>
</dbReference>
<dbReference type="AlphaFoldDB" id="A0A1H3AK44"/>